<evidence type="ECO:0000313" key="3">
    <source>
        <dbReference type="Proteomes" id="UP000241048"/>
    </source>
</evidence>
<feature type="transmembrane region" description="Helical" evidence="1">
    <location>
        <begin position="44"/>
        <end position="69"/>
    </location>
</feature>
<sequence>MKENNLKNTYFLAYGAAIAAIYVALTMAFQPISFGPVQFRISEALCILPFFTPAAIPGLFVGCFLSNLFCGAAGLDIVFGSLATLIGAVGSYALRRSKVLVCVPPILANTIIVPWVLRFAYGSEDLIPFMMLTVGIGEVLAIGVLGSILLAALNRYKTMLFGKCLATGR</sequence>
<dbReference type="PANTHER" id="PTHR40044:SF1">
    <property type="entry name" value="INTEGRAL MEMBRANE PROTEIN"/>
    <property type="match status" value="1"/>
</dbReference>
<proteinExistence type="predicted"/>
<keyword evidence="1" id="KW-0812">Transmembrane</keyword>
<gene>
    <name evidence="2" type="ORF">C7U56_13850</name>
</gene>
<dbReference type="EMBL" id="PYLO01000006">
    <property type="protein sequence ID" value="PST35941.1"/>
    <property type="molecule type" value="Genomic_DNA"/>
</dbReference>
<keyword evidence="1" id="KW-0472">Membrane</keyword>
<organism evidence="2 3">
    <name type="scientific">Clostridium fessum</name>
    <dbReference type="NCBI Taxonomy" id="2126740"/>
    <lineage>
        <taxon>Bacteria</taxon>
        <taxon>Bacillati</taxon>
        <taxon>Bacillota</taxon>
        <taxon>Clostridia</taxon>
        <taxon>Eubacteriales</taxon>
        <taxon>Clostridiaceae</taxon>
        <taxon>Clostridium</taxon>
    </lineage>
</organism>
<feature type="transmembrane region" description="Helical" evidence="1">
    <location>
        <begin position="129"/>
        <end position="153"/>
    </location>
</feature>
<accession>A0A2T3FKY2</accession>
<feature type="transmembrane region" description="Helical" evidence="1">
    <location>
        <begin position="12"/>
        <end position="32"/>
    </location>
</feature>
<evidence type="ECO:0000313" key="2">
    <source>
        <dbReference type="EMBL" id="PST35941.1"/>
    </source>
</evidence>
<protein>
    <submittedName>
        <fullName evidence="2">QueT transporter family protein</fullName>
    </submittedName>
</protein>
<name>A0A2T3FKY2_9CLOT</name>
<dbReference type="PIRSF" id="PIRSF031501">
    <property type="entry name" value="QueT"/>
    <property type="match status" value="1"/>
</dbReference>
<dbReference type="InterPro" id="IPR010387">
    <property type="entry name" value="QueT"/>
</dbReference>
<comment type="caution">
    <text evidence="2">The sequence shown here is derived from an EMBL/GenBank/DDBJ whole genome shotgun (WGS) entry which is preliminary data.</text>
</comment>
<reference evidence="2 3" key="1">
    <citation type="submission" date="2018-03" db="EMBL/GenBank/DDBJ databases">
        <title>Lachnoclostridium SNUG30386 gen.nov., sp.nov., isolated from human faeces.</title>
        <authorList>
            <person name="Seo B."/>
            <person name="Jeon K."/>
            <person name="Ko G."/>
        </authorList>
    </citation>
    <scope>NUCLEOTIDE SEQUENCE [LARGE SCALE GENOMIC DNA]</scope>
    <source>
        <strain evidence="2 3">SNUG30386</strain>
    </source>
</reference>
<keyword evidence="3" id="KW-1185">Reference proteome</keyword>
<dbReference type="RefSeq" id="WP_107001712.1">
    <property type="nucleotide sequence ID" value="NZ_CAUWBW010000005.1"/>
</dbReference>
<dbReference type="AlphaFoldDB" id="A0A2T3FKY2"/>
<feature type="transmembrane region" description="Helical" evidence="1">
    <location>
        <begin position="99"/>
        <end position="117"/>
    </location>
</feature>
<keyword evidence="1" id="KW-1133">Transmembrane helix</keyword>
<dbReference type="Pfam" id="PF06177">
    <property type="entry name" value="QueT"/>
    <property type="match status" value="1"/>
</dbReference>
<evidence type="ECO:0000256" key="1">
    <source>
        <dbReference type="SAM" id="Phobius"/>
    </source>
</evidence>
<dbReference type="PANTHER" id="PTHR40044">
    <property type="entry name" value="INTEGRAL MEMBRANE PROTEIN-RELATED"/>
    <property type="match status" value="1"/>
</dbReference>
<feature type="transmembrane region" description="Helical" evidence="1">
    <location>
        <begin position="75"/>
        <end position="94"/>
    </location>
</feature>
<dbReference type="Proteomes" id="UP000241048">
    <property type="component" value="Unassembled WGS sequence"/>
</dbReference>